<organism evidence="1 2">
    <name type="scientific">Staphylococcus aureus</name>
    <dbReference type="NCBI Taxonomy" id="1280"/>
    <lineage>
        <taxon>Bacteria</taxon>
        <taxon>Bacillati</taxon>
        <taxon>Bacillota</taxon>
        <taxon>Bacilli</taxon>
        <taxon>Bacillales</taxon>
        <taxon>Staphylococcaceae</taxon>
        <taxon>Staphylococcus</taxon>
    </lineage>
</organism>
<evidence type="ECO:0000313" key="1">
    <source>
        <dbReference type="EMBL" id="SPZ99421.1"/>
    </source>
</evidence>
<dbReference type="Proteomes" id="UP000249913">
    <property type="component" value="Unassembled WGS sequence"/>
</dbReference>
<sequence>MALLKISSSIKDIFYDGSFKREDDSVETLRSTIKALEISGENQIKSHILYEVLMIYRLLDSRYA</sequence>
<gene>
    <name evidence="1" type="ORF">NCTC7878_02582</name>
</gene>
<accession>A0A2X2K5A8</accession>
<protein>
    <submittedName>
        <fullName evidence="1">Integral membrane protein</fullName>
    </submittedName>
</protein>
<dbReference type="AlphaFoldDB" id="A0A2X2K5A8"/>
<name>A0A2X2K5A8_STAAU</name>
<evidence type="ECO:0000313" key="2">
    <source>
        <dbReference type="Proteomes" id="UP000249913"/>
    </source>
</evidence>
<dbReference type="EMBL" id="UAUX01000010">
    <property type="protein sequence ID" value="SPZ99421.1"/>
    <property type="molecule type" value="Genomic_DNA"/>
</dbReference>
<proteinExistence type="predicted"/>
<reference evidence="1 2" key="1">
    <citation type="submission" date="2018-06" db="EMBL/GenBank/DDBJ databases">
        <authorList>
            <consortium name="Pathogen Informatics"/>
            <person name="Doyle S."/>
        </authorList>
    </citation>
    <scope>NUCLEOTIDE SEQUENCE [LARGE SCALE GENOMIC DNA]</scope>
    <source>
        <strain evidence="1 2">NCTC7878</strain>
    </source>
</reference>